<name>A0AAV7EPE5_ARIFI</name>
<organism evidence="3 4">
    <name type="scientific">Aristolochia fimbriata</name>
    <name type="common">White veined hardy Dutchman's pipe vine</name>
    <dbReference type="NCBI Taxonomy" id="158543"/>
    <lineage>
        <taxon>Eukaryota</taxon>
        <taxon>Viridiplantae</taxon>
        <taxon>Streptophyta</taxon>
        <taxon>Embryophyta</taxon>
        <taxon>Tracheophyta</taxon>
        <taxon>Spermatophyta</taxon>
        <taxon>Magnoliopsida</taxon>
        <taxon>Magnoliidae</taxon>
        <taxon>Piperales</taxon>
        <taxon>Aristolochiaceae</taxon>
        <taxon>Aristolochia</taxon>
    </lineage>
</organism>
<comment type="caution">
    <text evidence="3">The sequence shown here is derived from an EMBL/GenBank/DDBJ whole genome shotgun (WGS) entry which is preliminary data.</text>
</comment>
<dbReference type="PANTHER" id="PTHR31066:SF27">
    <property type="entry name" value="EXPRESSED PROTEIN"/>
    <property type="match status" value="1"/>
</dbReference>
<feature type="region of interest" description="Disordered" evidence="1">
    <location>
        <begin position="380"/>
        <end position="404"/>
    </location>
</feature>
<dbReference type="Proteomes" id="UP000825729">
    <property type="component" value="Unassembled WGS sequence"/>
</dbReference>
<feature type="compositionally biased region" description="Polar residues" evidence="1">
    <location>
        <begin position="238"/>
        <end position="253"/>
    </location>
</feature>
<evidence type="ECO:0000313" key="4">
    <source>
        <dbReference type="Proteomes" id="UP000825729"/>
    </source>
</evidence>
<dbReference type="SUPFAM" id="SSF54277">
    <property type="entry name" value="CAD &amp; PB1 domains"/>
    <property type="match status" value="1"/>
</dbReference>
<dbReference type="AlphaFoldDB" id="A0AAV7EPE5"/>
<accession>A0AAV7EPE5</accession>
<dbReference type="FunFam" id="3.10.20.90:FF:000058">
    <property type="entry name" value="Octicosapeptide/phox/Bem1p domain kinase superfamily protein"/>
    <property type="match status" value="1"/>
</dbReference>
<dbReference type="InterPro" id="IPR000270">
    <property type="entry name" value="PB1_dom"/>
</dbReference>
<feature type="region of interest" description="Disordered" evidence="1">
    <location>
        <begin position="323"/>
        <end position="353"/>
    </location>
</feature>
<gene>
    <name evidence="3" type="ORF">H6P81_009546</name>
</gene>
<feature type="region of interest" description="Disordered" evidence="1">
    <location>
        <begin position="1"/>
        <end position="43"/>
    </location>
</feature>
<sequence length="612" mass="66113">MEPTPPGSHHGYPDSVDSSPRSRNTDSWDEPLPVLGGGGGGGGGGSSKLRLMCSYGGHIVPRPHDKSLCYLGGDTRIVVVDRHSSLADLSAKLARTLLDGRTFTLKYQLPNEDLDSLISVTTDEDLDNMIEEYDRTSSSIKPSRLRLFLFPTKPESASSIGSLLDDSKSETWFVDALNGANILPRGLSADSNSVNCLLGLDDAGPVSGTENEPNHNSSSHKPLKQDIHSVPDSPMLETASSFGSTSSAPNLSNLPPIRVHADGRVGGGLEEQFSHMKMEEGFREGAFVGNPPNPPTIMTTAVGHVGVMSPPGVGEIPNRVLAEDERSDPGGVRKPPQMPLPQKATSLDSAPPDAIIRDNLGNAVSRGQRTVVYQDQVPAIPSRERSSSPATMAPVPDPKRELTDPNYRIPVQVQDQGVIFSMPMEHQQPQFVHTGAPHYVHHAAPSPVPISSYYQMHPVQHPQQHQQVDPQYPMYFVPMRQNPPSVPPPKPAPSPNQQPLIPPNYKEAPPPIYPTRAAPPPKPEMYRTATAAAATATAQPPLIHVPDPQHQYVGYHQSSANFAYEYVDPVHAQIYYTQPTSANLASQYQTVTSAVMGEAPMPPAPDVKQNRA</sequence>
<reference evidence="3 4" key="1">
    <citation type="submission" date="2021-07" db="EMBL/GenBank/DDBJ databases">
        <title>The Aristolochia fimbriata genome: insights into angiosperm evolution, floral development and chemical biosynthesis.</title>
        <authorList>
            <person name="Jiao Y."/>
        </authorList>
    </citation>
    <scope>NUCLEOTIDE SEQUENCE [LARGE SCALE GENOMIC DNA]</scope>
    <source>
        <strain evidence="3">IBCAS-2021</strain>
        <tissue evidence="3">Leaf</tissue>
    </source>
</reference>
<dbReference type="PROSITE" id="PS51745">
    <property type="entry name" value="PB1"/>
    <property type="match status" value="1"/>
</dbReference>
<feature type="region of interest" description="Disordered" evidence="1">
    <location>
        <begin position="479"/>
        <end position="510"/>
    </location>
</feature>
<dbReference type="InterPro" id="IPR053793">
    <property type="entry name" value="PB1-like"/>
</dbReference>
<evidence type="ECO:0000259" key="2">
    <source>
        <dbReference type="PROSITE" id="PS51745"/>
    </source>
</evidence>
<proteinExistence type="predicted"/>
<dbReference type="SMART" id="SM00666">
    <property type="entry name" value="PB1"/>
    <property type="match status" value="1"/>
</dbReference>
<feature type="compositionally biased region" description="Polar residues" evidence="1">
    <location>
        <begin position="208"/>
        <end position="220"/>
    </location>
</feature>
<feature type="domain" description="PB1" evidence="2">
    <location>
        <begin position="48"/>
        <end position="152"/>
    </location>
</feature>
<dbReference type="CDD" id="cd06410">
    <property type="entry name" value="PB1_UP2"/>
    <property type="match status" value="1"/>
</dbReference>
<protein>
    <recommendedName>
        <fullName evidence="2">PB1 domain-containing protein</fullName>
    </recommendedName>
</protein>
<dbReference type="EMBL" id="JAINDJ010000004">
    <property type="protein sequence ID" value="KAG9449581.1"/>
    <property type="molecule type" value="Genomic_DNA"/>
</dbReference>
<dbReference type="InterPro" id="IPR053198">
    <property type="entry name" value="Gynoecium_Dev_Regulator"/>
</dbReference>
<evidence type="ECO:0000256" key="1">
    <source>
        <dbReference type="SAM" id="MobiDB-lite"/>
    </source>
</evidence>
<feature type="compositionally biased region" description="Pro residues" evidence="1">
    <location>
        <begin position="484"/>
        <end position="510"/>
    </location>
</feature>
<evidence type="ECO:0000313" key="3">
    <source>
        <dbReference type="EMBL" id="KAG9449581.1"/>
    </source>
</evidence>
<dbReference type="Gene3D" id="3.10.20.90">
    <property type="entry name" value="Phosphatidylinositol 3-kinase Catalytic Subunit, Chain A, domain 1"/>
    <property type="match status" value="1"/>
</dbReference>
<feature type="region of interest" description="Disordered" evidence="1">
    <location>
        <begin position="205"/>
        <end position="255"/>
    </location>
</feature>
<dbReference type="Pfam" id="PF00564">
    <property type="entry name" value="PB1"/>
    <property type="match status" value="1"/>
</dbReference>
<keyword evidence="4" id="KW-1185">Reference proteome</keyword>
<dbReference type="PANTHER" id="PTHR31066">
    <property type="entry name" value="OS05G0427100 PROTEIN-RELATED"/>
    <property type="match status" value="1"/>
</dbReference>